<protein>
    <submittedName>
        <fullName evidence="18">Ferric siderophore receptor</fullName>
    </submittedName>
</protein>
<dbReference type="FunFam" id="2.40.170.20:FF:000005">
    <property type="entry name" value="TonB-dependent siderophore receptor"/>
    <property type="match status" value="1"/>
</dbReference>
<keyword evidence="9" id="KW-0406">Ion transport</keyword>
<dbReference type="Gene3D" id="2.40.170.20">
    <property type="entry name" value="TonB-dependent receptor, beta-barrel domain"/>
    <property type="match status" value="1"/>
</dbReference>
<evidence type="ECO:0000256" key="3">
    <source>
        <dbReference type="ARBA" id="ARBA00022448"/>
    </source>
</evidence>
<dbReference type="InterPro" id="IPR000531">
    <property type="entry name" value="Beta-barrel_TonB"/>
</dbReference>
<keyword evidence="11 14" id="KW-0472">Membrane</keyword>
<keyword evidence="12 18" id="KW-0675">Receptor</keyword>
<dbReference type="RefSeq" id="WP_156523044.1">
    <property type="nucleotide sequence ID" value="NZ_FKBS01000014.1"/>
</dbReference>
<evidence type="ECO:0000256" key="15">
    <source>
        <dbReference type="RuleBase" id="RU003357"/>
    </source>
</evidence>
<dbReference type="FunFam" id="2.170.130.10:FF:000001">
    <property type="entry name" value="Catecholate siderophore TonB-dependent receptor"/>
    <property type="match status" value="1"/>
</dbReference>
<dbReference type="Gene3D" id="3.55.50.30">
    <property type="match status" value="1"/>
</dbReference>
<keyword evidence="8" id="KW-0408">Iron</keyword>
<dbReference type="Pfam" id="PF00593">
    <property type="entry name" value="TonB_dep_Rec_b-barrel"/>
    <property type="match status" value="1"/>
</dbReference>
<evidence type="ECO:0000256" key="12">
    <source>
        <dbReference type="ARBA" id="ARBA00023170"/>
    </source>
</evidence>
<dbReference type="Proteomes" id="UP000077037">
    <property type="component" value="Unassembled WGS sequence"/>
</dbReference>
<comment type="similarity">
    <text evidence="2 14 15">Belongs to the TonB-dependent receptor family.</text>
</comment>
<dbReference type="AlphaFoldDB" id="A0A157NWD2"/>
<keyword evidence="4 14" id="KW-1134">Transmembrane beta strand</keyword>
<dbReference type="Pfam" id="PF07660">
    <property type="entry name" value="STN"/>
    <property type="match status" value="1"/>
</dbReference>
<dbReference type="InterPro" id="IPR039426">
    <property type="entry name" value="TonB-dep_rcpt-like"/>
</dbReference>
<dbReference type="NCBIfam" id="TIGR01783">
    <property type="entry name" value="TonB-siderophor"/>
    <property type="match status" value="1"/>
</dbReference>
<feature type="chain" id="PRO_5007614681" evidence="16">
    <location>
        <begin position="39"/>
        <end position="804"/>
    </location>
</feature>
<evidence type="ECO:0000256" key="6">
    <source>
        <dbReference type="ARBA" id="ARBA00022692"/>
    </source>
</evidence>
<dbReference type="GO" id="GO:0015891">
    <property type="term" value="P:siderophore transport"/>
    <property type="evidence" value="ECO:0007669"/>
    <property type="project" value="InterPro"/>
</dbReference>
<keyword evidence="13 14" id="KW-0998">Cell outer membrane</keyword>
<evidence type="ECO:0000256" key="7">
    <source>
        <dbReference type="ARBA" id="ARBA00022729"/>
    </source>
</evidence>
<keyword evidence="3 14" id="KW-0813">Transport</keyword>
<dbReference type="SMART" id="SM00965">
    <property type="entry name" value="STN"/>
    <property type="match status" value="1"/>
</dbReference>
<feature type="domain" description="Secretin/TonB short N-terminal" evidence="17">
    <location>
        <begin position="66"/>
        <end position="116"/>
    </location>
</feature>
<dbReference type="Gene3D" id="2.170.130.10">
    <property type="entry name" value="TonB-dependent receptor, plug domain"/>
    <property type="match status" value="1"/>
</dbReference>
<keyword evidence="7 16" id="KW-0732">Signal</keyword>
<dbReference type="GO" id="GO:0009279">
    <property type="term" value="C:cell outer membrane"/>
    <property type="evidence" value="ECO:0007669"/>
    <property type="project" value="UniProtKB-SubCell"/>
</dbReference>
<dbReference type="InterPro" id="IPR037066">
    <property type="entry name" value="Plug_dom_sf"/>
</dbReference>
<evidence type="ECO:0000256" key="8">
    <source>
        <dbReference type="ARBA" id="ARBA00023004"/>
    </source>
</evidence>
<sequence length="804" mass="87974">MNRRTSIETRPPSPTSALCGALALALPLALGMIPPAAAAQAAPMQITIAQQPLSAALLRLAEQTSLQIFFTPDVVSGVQAPAVDGRLTPEQALRALLQGTGIRYTREGNNVTLRREDTVAVLAPVTVTARAETADDAIDGYVARRSRAGTKTDTPILETPQSISVVTHDALENQGTLNVANGLRYTAGVGAAAYSNGDGNAFDVFTMRGFVISNSGLLLDGLRLHYNVLDAPTEVYGLERVEVLKGPSSTLYGQSGPSGVVNLISKRPSAESHHEIAVTGGSFDRRQIATDHTGALNEDGTLSYRLTGLFRESDTYIDDNRDDRIFIAPALAWQPSAATRFTLLTSYQKSKNSQYMGLPYSGTVRDNPLGRVNRHTNLGDPDYNYWNTTSKSAGYIFEHSFNDTLTLRQSARYNRSTLQYGYLFPAIATLDLPDNRTVPRQGIRRHDETDTLAVDTNLTGRWNALGGEHTTLVGVDYARSHSSTMNYRGAVAATDLYEPVRGIANLPPTLALRNSDRVRYEQVGLYAQQQSKFLDQWVVTLGGRQDWAENKALSRVSGVRADQRDDAFTGRMGLTYLAPHGIAPYVSFAKSFEPVSGTRYDGTPFVPTEGKQYEVGVKWQPPGSNTLVTLAAYDLRQQNVLTSDPDQINHPGGRVQTGEIRSKGIELEAATDLTRSLRMRAALTFNDSEITRSNVAGEVGRRPPDTPSRMASLWLDYKLPENMVRGLTVGGGVRYVGGTYDGPNAVKTAGYTVYDAMLGYEIERWKFTLNVLNVFDKTYLSSCYAYACYYGQPRTAMLTARYAW</sequence>
<evidence type="ECO:0000259" key="17">
    <source>
        <dbReference type="SMART" id="SM00965"/>
    </source>
</evidence>
<dbReference type="PANTHER" id="PTHR32552">
    <property type="entry name" value="FERRICHROME IRON RECEPTOR-RELATED"/>
    <property type="match status" value="1"/>
</dbReference>
<dbReference type="InterPro" id="IPR011662">
    <property type="entry name" value="Secretin/TonB_short_N"/>
</dbReference>
<evidence type="ECO:0000256" key="10">
    <source>
        <dbReference type="ARBA" id="ARBA00023077"/>
    </source>
</evidence>
<reference evidence="18 19" key="1">
    <citation type="submission" date="2016-03" db="EMBL/GenBank/DDBJ databases">
        <authorList>
            <consortium name="Pathogen Informatics"/>
        </authorList>
    </citation>
    <scope>NUCLEOTIDE SEQUENCE [LARGE SCALE GENOMIC DNA]</scope>
    <source>
        <strain evidence="18 19">NCTC13364</strain>
    </source>
</reference>
<evidence type="ECO:0000256" key="4">
    <source>
        <dbReference type="ARBA" id="ARBA00022452"/>
    </source>
</evidence>
<evidence type="ECO:0000256" key="1">
    <source>
        <dbReference type="ARBA" id="ARBA00004571"/>
    </source>
</evidence>
<evidence type="ECO:0000256" key="5">
    <source>
        <dbReference type="ARBA" id="ARBA00022496"/>
    </source>
</evidence>
<dbReference type="PANTHER" id="PTHR32552:SF68">
    <property type="entry name" value="FERRICHROME OUTER MEMBRANE TRANSPORTER_PHAGE RECEPTOR"/>
    <property type="match status" value="1"/>
</dbReference>
<dbReference type="GO" id="GO:0038023">
    <property type="term" value="F:signaling receptor activity"/>
    <property type="evidence" value="ECO:0007669"/>
    <property type="project" value="InterPro"/>
</dbReference>
<evidence type="ECO:0000256" key="9">
    <source>
        <dbReference type="ARBA" id="ARBA00023065"/>
    </source>
</evidence>
<dbReference type="EMBL" id="FKBS01000014">
    <property type="protein sequence ID" value="SAI25662.1"/>
    <property type="molecule type" value="Genomic_DNA"/>
</dbReference>
<feature type="signal peptide" evidence="16">
    <location>
        <begin position="1"/>
        <end position="38"/>
    </location>
</feature>
<accession>A0A157NWD2</accession>
<keyword evidence="5" id="KW-0410">Iron transport</keyword>
<keyword evidence="6 14" id="KW-0812">Transmembrane</keyword>
<dbReference type="CDD" id="cd01347">
    <property type="entry name" value="ligand_gated_channel"/>
    <property type="match status" value="1"/>
</dbReference>
<dbReference type="SUPFAM" id="SSF56935">
    <property type="entry name" value="Porins"/>
    <property type="match status" value="1"/>
</dbReference>
<dbReference type="OrthoDB" id="127311at2"/>
<comment type="subcellular location">
    <subcellularLocation>
        <location evidence="1 14">Cell outer membrane</location>
        <topology evidence="1 14">Multi-pass membrane protein</topology>
    </subcellularLocation>
</comment>
<name>A0A157NWD2_9BORD</name>
<evidence type="ECO:0000256" key="13">
    <source>
        <dbReference type="ARBA" id="ARBA00023237"/>
    </source>
</evidence>
<evidence type="ECO:0000256" key="2">
    <source>
        <dbReference type="ARBA" id="ARBA00009810"/>
    </source>
</evidence>
<proteinExistence type="inferred from homology"/>
<dbReference type="PROSITE" id="PS52016">
    <property type="entry name" value="TONB_DEPENDENT_REC_3"/>
    <property type="match status" value="1"/>
</dbReference>
<dbReference type="InterPro" id="IPR012910">
    <property type="entry name" value="Plug_dom"/>
</dbReference>
<dbReference type="InterPro" id="IPR036942">
    <property type="entry name" value="Beta-barrel_TonB_sf"/>
</dbReference>
<evidence type="ECO:0000256" key="14">
    <source>
        <dbReference type="PROSITE-ProRule" id="PRU01360"/>
    </source>
</evidence>
<dbReference type="GO" id="GO:0015344">
    <property type="term" value="F:siderophore uptake transmembrane transporter activity"/>
    <property type="evidence" value="ECO:0007669"/>
    <property type="project" value="TreeGrafter"/>
</dbReference>
<gene>
    <name evidence="18" type="primary">bfrF_1</name>
    <name evidence="18" type="ORF">SAMEA1982600_02015</name>
</gene>
<evidence type="ECO:0000313" key="19">
    <source>
        <dbReference type="Proteomes" id="UP000077037"/>
    </source>
</evidence>
<keyword evidence="10 15" id="KW-0798">TonB box</keyword>
<evidence type="ECO:0000256" key="16">
    <source>
        <dbReference type="SAM" id="SignalP"/>
    </source>
</evidence>
<dbReference type="Pfam" id="PF07715">
    <property type="entry name" value="Plug"/>
    <property type="match status" value="1"/>
</dbReference>
<dbReference type="InterPro" id="IPR010105">
    <property type="entry name" value="TonB_sidphr_rcpt"/>
</dbReference>
<evidence type="ECO:0000313" key="18">
    <source>
        <dbReference type="EMBL" id="SAI25662.1"/>
    </source>
</evidence>
<organism evidence="18 19">
    <name type="scientific">Bordetella ansorpii</name>
    <dbReference type="NCBI Taxonomy" id="288768"/>
    <lineage>
        <taxon>Bacteria</taxon>
        <taxon>Pseudomonadati</taxon>
        <taxon>Pseudomonadota</taxon>
        <taxon>Betaproteobacteria</taxon>
        <taxon>Burkholderiales</taxon>
        <taxon>Alcaligenaceae</taxon>
        <taxon>Bordetella</taxon>
    </lineage>
</organism>
<evidence type="ECO:0000256" key="11">
    <source>
        <dbReference type="ARBA" id="ARBA00023136"/>
    </source>
</evidence>